<proteinExistence type="predicted"/>
<keyword evidence="2" id="KW-0723">Serine/threonine-protein kinase</keyword>
<keyword evidence="6 9" id="KW-0067">ATP-binding</keyword>
<feature type="compositionally biased region" description="Polar residues" evidence="10">
    <location>
        <begin position="548"/>
        <end position="568"/>
    </location>
</feature>
<dbReference type="PROSITE" id="PS00109">
    <property type="entry name" value="PROTEIN_KINASE_TYR"/>
    <property type="match status" value="1"/>
</dbReference>
<dbReference type="InterPro" id="IPR008266">
    <property type="entry name" value="Tyr_kinase_AS"/>
</dbReference>
<feature type="binding site" evidence="9">
    <location>
        <position position="47"/>
    </location>
    <ligand>
        <name>ATP</name>
        <dbReference type="ChEBI" id="CHEBI:30616"/>
    </ligand>
</feature>
<evidence type="ECO:0000256" key="3">
    <source>
        <dbReference type="ARBA" id="ARBA00022679"/>
    </source>
</evidence>
<accession>A0A1U7HQW3</accession>
<evidence type="ECO:0000256" key="6">
    <source>
        <dbReference type="ARBA" id="ARBA00022840"/>
    </source>
</evidence>
<evidence type="ECO:0000259" key="11">
    <source>
        <dbReference type="PROSITE" id="PS50011"/>
    </source>
</evidence>
<dbReference type="InterPro" id="IPR011009">
    <property type="entry name" value="Kinase-like_dom_sf"/>
</dbReference>
<evidence type="ECO:0000256" key="1">
    <source>
        <dbReference type="ARBA" id="ARBA00012513"/>
    </source>
</evidence>
<dbReference type="GO" id="GO:0004713">
    <property type="term" value="F:protein tyrosine kinase activity"/>
    <property type="evidence" value="ECO:0007669"/>
    <property type="project" value="InterPro"/>
</dbReference>
<gene>
    <name evidence="12" type="ORF">NIES593_02405</name>
</gene>
<dbReference type="OrthoDB" id="507628at2"/>
<dbReference type="InterPro" id="IPR020635">
    <property type="entry name" value="Tyr_kinase_cat_dom"/>
</dbReference>
<dbReference type="Gene3D" id="1.10.510.10">
    <property type="entry name" value="Transferase(Phosphotransferase) domain 1"/>
    <property type="match status" value="1"/>
</dbReference>
<dbReference type="PANTHER" id="PTHR24363">
    <property type="entry name" value="SERINE/THREONINE PROTEIN KINASE"/>
    <property type="match status" value="1"/>
</dbReference>
<dbReference type="Pfam" id="PF00069">
    <property type="entry name" value="Pkinase"/>
    <property type="match status" value="1"/>
</dbReference>
<dbReference type="CDD" id="cd14014">
    <property type="entry name" value="STKc_PknB_like"/>
    <property type="match status" value="1"/>
</dbReference>
<evidence type="ECO:0000313" key="13">
    <source>
        <dbReference type="Proteomes" id="UP000186868"/>
    </source>
</evidence>
<dbReference type="AlphaFoldDB" id="A0A1U7HQW3"/>
<feature type="region of interest" description="Disordered" evidence="10">
    <location>
        <begin position="532"/>
        <end position="625"/>
    </location>
</feature>
<dbReference type="PROSITE" id="PS00107">
    <property type="entry name" value="PROTEIN_KINASE_ATP"/>
    <property type="match status" value="1"/>
</dbReference>
<dbReference type="GO" id="GO:0004674">
    <property type="term" value="F:protein serine/threonine kinase activity"/>
    <property type="evidence" value="ECO:0007669"/>
    <property type="project" value="UniProtKB-KW"/>
</dbReference>
<dbReference type="InterPro" id="IPR017441">
    <property type="entry name" value="Protein_kinase_ATP_BS"/>
</dbReference>
<dbReference type="PROSITE" id="PS50011">
    <property type="entry name" value="PROTEIN_KINASE_DOM"/>
    <property type="match status" value="1"/>
</dbReference>
<evidence type="ECO:0000256" key="2">
    <source>
        <dbReference type="ARBA" id="ARBA00022527"/>
    </source>
</evidence>
<dbReference type="EC" id="2.7.11.1" evidence="1"/>
<dbReference type="Proteomes" id="UP000186868">
    <property type="component" value="Unassembled WGS sequence"/>
</dbReference>
<comment type="caution">
    <text evidence="12">The sequence shown here is derived from an EMBL/GenBank/DDBJ whole genome shotgun (WGS) entry which is preliminary data.</text>
</comment>
<name>A0A1U7HQW3_9CYAN</name>
<evidence type="ECO:0000313" key="12">
    <source>
        <dbReference type="EMBL" id="OKH25957.1"/>
    </source>
</evidence>
<keyword evidence="3" id="KW-0808">Transferase</keyword>
<dbReference type="SMART" id="SM00219">
    <property type="entry name" value="TyrKc"/>
    <property type="match status" value="1"/>
</dbReference>
<sequence length="625" mass="70446">MTALLEISPGTFIGDRYRIETLLGRGGFGRTYLVSDRRCLGALCVLKEFFPITQQEKTFRKALELFKREARVLQKLDHPQIPQFLNWFEDRERFCIIQEYIDGKTYWELLNQRLERGQVFGEAEVLRLLKDLLPVLDYLHGCHVIHRDVAPDNIMFSRQRGKPILIDLGIVKEAVTHGYYSQISHNAPLGAVSLVGKRGYSPPEQIRMGQCYPSSDLYSLAVTALVLLTGRAPTELFDSHTMEWQWQNYVEISDGLRQIFSRMLAEKPKERYQSAKEVLAALSASAPESKSTPIIMSSFVRPSALFVSGAAPKQDLSPPPQDKIFREDKTPSKSGKLIKAGGVVAASMLLGSIAIGFGSPFIPGLCKKLDNCSADARYQTVYQEQVERGQEAISQASRAQSVEELQNARDRFKQTLTQLKTIPNDAEVSLQARQTLKDYQTRFEQINVRVVRGRKAQQKLQQAETLITEATKTTEAAKTLAQYRQAKAQWDRVREHLKAIPFDPVVAGKVKTQLSHANVKIAEIQTKIEQQVREAQQQAQPKARKNSSRSSTLPRKTTQNSLNRQVSSYGRAKPSRTLKSNRPSSRRVQSSVRRASSRRSLWGGSPKRSPSSSSRSPSSSKKNLW</sequence>
<feature type="domain" description="Protein kinase" evidence="11">
    <location>
        <begin position="17"/>
        <end position="295"/>
    </location>
</feature>
<dbReference type="STRING" id="1921803.NIES593_02405"/>
<feature type="region of interest" description="Disordered" evidence="10">
    <location>
        <begin position="310"/>
        <end position="332"/>
    </location>
</feature>
<dbReference type="EMBL" id="MRCB01000002">
    <property type="protein sequence ID" value="OKH25957.1"/>
    <property type="molecule type" value="Genomic_DNA"/>
</dbReference>
<comment type="catalytic activity">
    <reaction evidence="8">
        <text>L-seryl-[protein] + ATP = O-phospho-L-seryl-[protein] + ADP + H(+)</text>
        <dbReference type="Rhea" id="RHEA:17989"/>
        <dbReference type="Rhea" id="RHEA-COMP:9863"/>
        <dbReference type="Rhea" id="RHEA-COMP:11604"/>
        <dbReference type="ChEBI" id="CHEBI:15378"/>
        <dbReference type="ChEBI" id="CHEBI:29999"/>
        <dbReference type="ChEBI" id="CHEBI:30616"/>
        <dbReference type="ChEBI" id="CHEBI:83421"/>
        <dbReference type="ChEBI" id="CHEBI:456216"/>
        <dbReference type="EC" id="2.7.11.1"/>
    </reaction>
</comment>
<organism evidence="12 13">
    <name type="scientific">Hydrococcus rivularis NIES-593</name>
    <dbReference type="NCBI Taxonomy" id="1921803"/>
    <lineage>
        <taxon>Bacteria</taxon>
        <taxon>Bacillati</taxon>
        <taxon>Cyanobacteriota</taxon>
        <taxon>Cyanophyceae</taxon>
        <taxon>Pleurocapsales</taxon>
        <taxon>Hydrococcaceae</taxon>
        <taxon>Hydrococcus</taxon>
    </lineage>
</organism>
<keyword evidence="4 9" id="KW-0547">Nucleotide-binding</keyword>
<evidence type="ECO:0000256" key="8">
    <source>
        <dbReference type="ARBA" id="ARBA00048679"/>
    </source>
</evidence>
<dbReference type="RefSeq" id="WP_073598073.1">
    <property type="nucleotide sequence ID" value="NZ_MRCB01000002.1"/>
</dbReference>
<dbReference type="PANTHER" id="PTHR24363:SF0">
    <property type="entry name" value="SERINE_THREONINE KINASE LIKE DOMAIN CONTAINING 1"/>
    <property type="match status" value="1"/>
</dbReference>
<dbReference type="GO" id="GO:0005524">
    <property type="term" value="F:ATP binding"/>
    <property type="evidence" value="ECO:0007669"/>
    <property type="project" value="UniProtKB-UniRule"/>
</dbReference>
<reference evidence="12 13" key="1">
    <citation type="submission" date="2016-11" db="EMBL/GenBank/DDBJ databases">
        <title>Draft Genome Sequences of Nine Cyanobacterial Strains from Diverse Habitats.</title>
        <authorList>
            <person name="Zhu T."/>
            <person name="Hou S."/>
            <person name="Lu X."/>
            <person name="Hess W.R."/>
        </authorList>
    </citation>
    <scope>NUCLEOTIDE SEQUENCE [LARGE SCALE GENOMIC DNA]</scope>
    <source>
        <strain evidence="12 13">NIES-593</strain>
    </source>
</reference>
<keyword evidence="5" id="KW-0418">Kinase</keyword>
<dbReference type="Gene3D" id="3.30.200.20">
    <property type="entry name" value="Phosphorylase Kinase, domain 1"/>
    <property type="match status" value="1"/>
</dbReference>
<comment type="catalytic activity">
    <reaction evidence="7">
        <text>L-threonyl-[protein] + ATP = O-phospho-L-threonyl-[protein] + ADP + H(+)</text>
        <dbReference type="Rhea" id="RHEA:46608"/>
        <dbReference type="Rhea" id="RHEA-COMP:11060"/>
        <dbReference type="Rhea" id="RHEA-COMP:11605"/>
        <dbReference type="ChEBI" id="CHEBI:15378"/>
        <dbReference type="ChEBI" id="CHEBI:30013"/>
        <dbReference type="ChEBI" id="CHEBI:30616"/>
        <dbReference type="ChEBI" id="CHEBI:61977"/>
        <dbReference type="ChEBI" id="CHEBI:456216"/>
        <dbReference type="EC" id="2.7.11.1"/>
    </reaction>
</comment>
<dbReference type="InterPro" id="IPR000719">
    <property type="entry name" value="Prot_kinase_dom"/>
</dbReference>
<feature type="compositionally biased region" description="Low complexity" evidence="10">
    <location>
        <begin position="580"/>
        <end position="625"/>
    </location>
</feature>
<evidence type="ECO:0000256" key="4">
    <source>
        <dbReference type="ARBA" id="ARBA00022741"/>
    </source>
</evidence>
<protein>
    <recommendedName>
        <fullName evidence="1">non-specific serine/threonine protein kinase</fullName>
        <ecNumber evidence="1">2.7.11.1</ecNumber>
    </recommendedName>
</protein>
<keyword evidence="13" id="KW-1185">Reference proteome</keyword>
<evidence type="ECO:0000256" key="9">
    <source>
        <dbReference type="PROSITE-ProRule" id="PRU10141"/>
    </source>
</evidence>
<dbReference type="SUPFAM" id="SSF56112">
    <property type="entry name" value="Protein kinase-like (PK-like)"/>
    <property type="match status" value="1"/>
</dbReference>
<evidence type="ECO:0000256" key="5">
    <source>
        <dbReference type="ARBA" id="ARBA00022777"/>
    </source>
</evidence>
<evidence type="ECO:0000256" key="10">
    <source>
        <dbReference type="SAM" id="MobiDB-lite"/>
    </source>
</evidence>
<evidence type="ECO:0000256" key="7">
    <source>
        <dbReference type="ARBA" id="ARBA00047899"/>
    </source>
</evidence>